<reference evidence="1 2" key="1">
    <citation type="submission" date="2019-04" db="EMBL/GenBank/DDBJ databases">
        <title>Phreatobacter aquaticus sp. nov.</title>
        <authorList>
            <person name="Choi A."/>
            <person name="Baek K."/>
        </authorList>
    </citation>
    <scope>NUCLEOTIDE SEQUENCE [LARGE SCALE GENOMIC DNA]</scope>
    <source>
        <strain evidence="1 2">NMCR1094</strain>
    </source>
</reference>
<dbReference type="Proteomes" id="UP000298588">
    <property type="component" value="Chromosome"/>
</dbReference>
<protein>
    <submittedName>
        <fullName evidence="1">Uncharacterized protein</fullName>
    </submittedName>
</protein>
<keyword evidence="2" id="KW-1185">Reference proteome</keyword>
<evidence type="ECO:0000313" key="2">
    <source>
        <dbReference type="Proteomes" id="UP000298588"/>
    </source>
</evidence>
<sequence>MSIKSRLILPTLMFTAAMLAVLATCFLSLALQPSSRFAPDERVGAAGPNTVLAINTRAATETLDFALPARADRNTDR</sequence>
<name>A0A4D7QI25_9HYPH</name>
<organism evidence="1 2">
    <name type="scientific">Phreatobacter aquaticus</name>
    <dbReference type="NCBI Taxonomy" id="2570229"/>
    <lineage>
        <taxon>Bacteria</taxon>
        <taxon>Pseudomonadati</taxon>
        <taxon>Pseudomonadota</taxon>
        <taxon>Alphaproteobacteria</taxon>
        <taxon>Hyphomicrobiales</taxon>
        <taxon>Phreatobacteraceae</taxon>
        <taxon>Phreatobacter</taxon>
    </lineage>
</organism>
<dbReference type="KEGG" id="paqt:E8L99_04365"/>
<dbReference type="EMBL" id="CP039865">
    <property type="protein sequence ID" value="QCK85066.1"/>
    <property type="molecule type" value="Genomic_DNA"/>
</dbReference>
<evidence type="ECO:0000313" key="1">
    <source>
        <dbReference type="EMBL" id="QCK85066.1"/>
    </source>
</evidence>
<proteinExistence type="predicted"/>
<dbReference type="AlphaFoldDB" id="A0A4D7QI25"/>
<accession>A0A4D7QI25</accession>
<gene>
    <name evidence="1" type="ORF">E8L99_04365</name>
</gene>
<dbReference type="RefSeq" id="WP_137098400.1">
    <property type="nucleotide sequence ID" value="NZ_CP039865.1"/>
</dbReference>